<dbReference type="SUPFAM" id="SSF57667">
    <property type="entry name" value="beta-beta-alpha zinc fingers"/>
    <property type="match status" value="1"/>
</dbReference>
<dbReference type="Gene3D" id="1.25.40.20">
    <property type="entry name" value="Ankyrin repeat-containing domain"/>
    <property type="match status" value="1"/>
</dbReference>
<feature type="region of interest" description="Disordered" evidence="8">
    <location>
        <begin position="1115"/>
        <end position="1158"/>
    </location>
</feature>
<reference evidence="10" key="1">
    <citation type="submission" date="2021-01" db="EMBL/GenBank/DDBJ databases">
        <authorList>
            <person name="Corre E."/>
            <person name="Pelletier E."/>
            <person name="Niang G."/>
            <person name="Scheremetjew M."/>
            <person name="Finn R."/>
            <person name="Kale V."/>
            <person name="Holt S."/>
            <person name="Cochrane G."/>
            <person name="Meng A."/>
            <person name="Brown T."/>
            <person name="Cohen L."/>
        </authorList>
    </citation>
    <scope>NUCLEOTIDE SEQUENCE</scope>
    <source>
        <strain evidence="10">GSBS06</strain>
    </source>
</reference>
<evidence type="ECO:0000256" key="8">
    <source>
        <dbReference type="SAM" id="MobiDB-lite"/>
    </source>
</evidence>
<dbReference type="PANTHER" id="PTHR22872:SF2">
    <property type="entry name" value="INHIBITOR OF BRUTON TYROSINE KINASE"/>
    <property type="match status" value="1"/>
</dbReference>
<dbReference type="PROSITE" id="PS50171">
    <property type="entry name" value="ZF_MATRIN"/>
    <property type="match status" value="1"/>
</dbReference>
<keyword evidence="5" id="KW-0862">Zinc</keyword>
<keyword evidence="6" id="KW-0539">Nucleus</keyword>
<dbReference type="Pfam" id="PF12874">
    <property type="entry name" value="zf-met"/>
    <property type="match status" value="1"/>
</dbReference>
<dbReference type="EMBL" id="HBIN01011720">
    <property type="protein sequence ID" value="CAE0438562.1"/>
    <property type="molecule type" value="Transcribed_RNA"/>
</dbReference>
<sequence length="1158" mass="127706">MLSANAGDLLKACELGNFGPLIEFLSQVGELQLLHPEEADGYGKSLLHYVLDANELEKYMQKLSLYQVVEKLLDLGVDPSLQDEINGYTCLHNAIKYHYDIRILSLLLSYKNTLEVTGFDGKSPLDILSESLYNSHRKAISQGLGGNVVTFGKCDMQLGYTTEQNVQSMPRLVNFPQVGNDITFISGARFHTVAVNTAGRVYTWGQGNGGRLGQGDEMTYLLPTPVKSLLNKNIVKVAAGRDHTLALCAHGDVYAWGSDRYGQLGIGLTNTNRDEPISVNVVLNPKRVKIAKAQHNPARDIAASSSHSVAVMENGEVYTWGLNDKGQLGYRSTSAGKKRSSPKIVETFSHHGNSSESVHAYVCTAAEGVSCIATINGKVWQWGRGSLKPSRVRIKRIGDMYNDNDNDVEDEEMFETGWNKKVETVKIIQMSAGPNHVAAVSDHGEVYTWGTYADLLGHSNKGCDRTQVSHTAIGIRVETLYRTGRRILSVSCAKRHTCAVDDIGQLWVWGHGDHGILGMPGDRGYETYQPSPTRVPTLRKVSHVSAADAHTIAIVGPFKPKFEDCIGCEKIDLNSTDEINIEQDNDGELEVDLMFADDVSSDEDDQVSENINGSLHFPLCLAMLAERTIGSSVDVWNVLNTLYFAESLHAPALREYCNRFITENLDAILVSCPGCETILAEFYGGLIGCYDNPTTTVSVVTCTPTESKQIKKKLVREKHTNQEAKLTDVESRKRLNMLEKKLRSIEDAEFKFSAVRSKAKKRGGKEKRDSKDKHVIKQEIEKIRSELGIKSKSNDSEVGQLGQLLEAINVSNDNLFCKLCQVRVPDEAALVDHVSGKRHRKMMARRTSSSGDGNSVVVDTEEVIVKPFIMYNPATPVKIPVTRHGANPPSTPISVPCKSKNISTTPPLVPGLPSSSQKRQSTSLSSSIGSNCSWTSSVHSGLVNMLDIMHEEETNSTIRSRKQITSSIANSPHSAYSSPVRATVAQRSSVTSPIYSRAAYSPVVGVSKSQNSYSLGSFMKDADRKAMNYRCQSPSAWGSTDSEPSPISKRALQEIQNEQQHESVATHSLETSSWGYNTTQGESLTSIQQEQEKLALERQSEILARKLQEQEACLQANISQKRHSKYKNNRKSKPNHQTSRGTTPRKRTPRKNKRIGTN</sequence>
<dbReference type="CDD" id="cd14733">
    <property type="entry name" value="BACK"/>
    <property type="match status" value="1"/>
</dbReference>
<dbReference type="InterPro" id="IPR000408">
    <property type="entry name" value="Reg_chr_condens"/>
</dbReference>
<dbReference type="GO" id="GO:0005634">
    <property type="term" value="C:nucleus"/>
    <property type="evidence" value="ECO:0007669"/>
    <property type="project" value="UniProtKB-SubCell"/>
</dbReference>
<dbReference type="Gene3D" id="2.130.10.30">
    <property type="entry name" value="Regulator of chromosome condensation 1/beta-lactamase-inhibitor protein II"/>
    <property type="match status" value="2"/>
</dbReference>
<dbReference type="PANTHER" id="PTHR22872">
    <property type="entry name" value="BTK-BINDING PROTEIN-RELATED"/>
    <property type="match status" value="1"/>
</dbReference>
<dbReference type="Pfam" id="PF00415">
    <property type="entry name" value="RCC1"/>
    <property type="match status" value="1"/>
</dbReference>
<evidence type="ECO:0000256" key="6">
    <source>
        <dbReference type="ARBA" id="ARBA00023242"/>
    </source>
</evidence>
<feature type="repeat" description="RCC1" evidence="7">
    <location>
        <begin position="504"/>
        <end position="557"/>
    </location>
</feature>
<organism evidence="10">
    <name type="scientific">Aplanochytrium stocchinoi</name>
    <dbReference type="NCBI Taxonomy" id="215587"/>
    <lineage>
        <taxon>Eukaryota</taxon>
        <taxon>Sar</taxon>
        <taxon>Stramenopiles</taxon>
        <taxon>Bigyra</taxon>
        <taxon>Labyrinthulomycetes</taxon>
        <taxon>Thraustochytrida</taxon>
        <taxon>Thraustochytriidae</taxon>
        <taxon>Aplanochytrium</taxon>
    </lineage>
</organism>
<dbReference type="InterPro" id="IPR036236">
    <property type="entry name" value="Znf_C2H2_sf"/>
</dbReference>
<feature type="domain" description="Matrin-type" evidence="9">
    <location>
        <begin position="815"/>
        <end position="845"/>
    </location>
</feature>
<evidence type="ECO:0000313" key="10">
    <source>
        <dbReference type="EMBL" id="CAE0438561.1"/>
    </source>
</evidence>
<dbReference type="InterPro" id="IPR036770">
    <property type="entry name" value="Ankyrin_rpt-contain_sf"/>
</dbReference>
<keyword evidence="2" id="KW-0479">Metal-binding</keyword>
<proteinExistence type="predicted"/>
<evidence type="ECO:0000256" key="5">
    <source>
        <dbReference type="ARBA" id="ARBA00022833"/>
    </source>
</evidence>
<dbReference type="GO" id="GO:0008270">
    <property type="term" value="F:zinc ion binding"/>
    <property type="evidence" value="ECO:0007669"/>
    <property type="project" value="UniProtKB-KW"/>
</dbReference>
<accession>A0A6S8CIC6</accession>
<evidence type="ECO:0000256" key="7">
    <source>
        <dbReference type="PROSITE-ProRule" id="PRU00235"/>
    </source>
</evidence>
<dbReference type="Pfam" id="PF25390">
    <property type="entry name" value="WD40_RLD"/>
    <property type="match status" value="1"/>
</dbReference>
<gene>
    <name evidence="10" type="ORF">ASTO00021_LOCUS8798</name>
    <name evidence="11" type="ORF">ASTO00021_LOCUS8799</name>
</gene>
<dbReference type="InterPro" id="IPR051625">
    <property type="entry name" value="Signaling_Regulatory_Domain"/>
</dbReference>
<feature type="repeat" description="RCC1" evidence="7">
    <location>
        <begin position="251"/>
        <end position="314"/>
    </location>
</feature>
<feature type="compositionally biased region" description="Basic residues" evidence="8">
    <location>
        <begin position="1143"/>
        <end position="1158"/>
    </location>
</feature>
<protein>
    <recommendedName>
        <fullName evidence="9">Matrin-type domain-containing protein</fullName>
    </recommendedName>
</protein>
<dbReference type="PRINTS" id="PR00633">
    <property type="entry name" value="RCCNDNSATION"/>
</dbReference>
<evidence type="ECO:0000313" key="11">
    <source>
        <dbReference type="EMBL" id="CAE0438562.1"/>
    </source>
</evidence>
<evidence type="ECO:0000256" key="2">
    <source>
        <dbReference type="ARBA" id="ARBA00022723"/>
    </source>
</evidence>
<dbReference type="AlphaFoldDB" id="A0A6S8CIC6"/>
<dbReference type="SMART" id="SM00248">
    <property type="entry name" value="ANK"/>
    <property type="match status" value="2"/>
</dbReference>
<feature type="compositionally biased region" description="Low complexity" evidence="8">
    <location>
        <begin position="914"/>
        <end position="927"/>
    </location>
</feature>
<feature type="region of interest" description="Disordered" evidence="8">
    <location>
        <begin position="891"/>
        <end position="928"/>
    </location>
</feature>
<dbReference type="SUPFAM" id="SSF50985">
    <property type="entry name" value="RCC1/BLIP-II"/>
    <property type="match status" value="2"/>
</dbReference>
<evidence type="ECO:0000256" key="4">
    <source>
        <dbReference type="ARBA" id="ARBA00022771"/>
    </source>
</evidence>
<dbReference type="PROSITE" id="PS00626">
    <property type="entry name" value="RCC1_2"/>
    <property type="match status" value="1"/>
</dbReference>
<dbReference type="InterPro" id="IPR009091">
    <property type="entry name" value="RCC1/BLIP-II"/>
</dbReference>
<dbReference type="InterPro" id="IPR013087">
    <property type="entry name" value="Znf_C2H2_type"/>
</dbReference>
<feature type="repeat" description="RCC1" evidence="7">
    <location>
        <begin position="315"/>
        <end position="378"/>
    </location>
</feature>
<dbReference type="SMART" id="SM00451">
    <property type="entry name" value="ZnF_U1"/>
    <property type="match status" value="1"/>
</dbReference>
<dbReference type="InterPro" id="IPR058923">
    <property type="entry name" value="RCC1-like_dom"/>
</dbReference>
<feature type="repeat" description="RCC1" evidence="7">
    <location>
        <begin position="199"/>
        <end position="250"/>
    </location>
</feature>
<dbReference type="GO" id="GO:0003676">
    <property type="term" value="F:nucleic acid binding"/>
    <property type="evidence" value="ECO:0007669"/>
    <property type="project" value="InterPro"/>
</dbReference>
<dbReference type="Gene3D" id="3.30.160.60">
    <property type="entry name" value="Classic Zinc Finger"/>
    <property type="match status" value="1"/>
</dbReference>
<dbReference type="Gene3D" id="6.10.250.3030">
    <property type="match status" value="1"/>
</dbReference>
<dbReference type="InterPro" id="IPR000690">
    <property type="entry name" value="Matrin/U1-C_Znf_C2H2"/>
</dbReference>
<keyword evidence="4" id="KW-0863">Zinc-finger</keyword>
<evidence type="ECO:0000256" key="1">
    <source>
        <dbReference type="ARBA" id="ARBA00004123"/>
    </source>
</evidence>
<dbReference type="InterPro" id="IPR003604">
    <property type="entry name" value="Matrin/U1-like-C_Znf_C2H2"/>
</dbReference>
<evidence type="ECO:0000256" key="3">
    <source>
        <dbReference type="ARBA" id="ARBA00022737"/>
    </source>
</evidence>
<feature type="compositionally biased region" description="Basic residues" evidence="8">
    <location>
        <begin position="1120"/>
        <end position="1134"/>
    </location>
</feature>
<dbReference type="PROSITE" id="PS50012">
    <property type="entry name" value="RCC1_3"/>
    <property type="match status" value="4"/>
</dbReference>
<dbReference type="EMBL" id="HBIN01011719">
    <property type="protein sequence ID" value="CAE0438561.1"/>
    <property type="molecule type" value="Transcribed_RNA"/>
</dbReference>
<comment type="subcellular location">
    <subcellularLocation>
        <location evidence="1">Nucleus</location>
    </subcellularLocation>
</comment>
<keyword evidence="3" id="KW-0677">Repeat</keyword>
<name>A0A6S8CIC6_9STRA</name>
<dbReference type="SUPFAM" id="SSF48403">
    <property type="entry name" value="Ankyrin repeat"/>
    <property type="match status" value="1"/>
</dbReference>
<evidence type="ECO:0000259" key="9">
    <source>
        <dbReference type="PROSITE" id="PS50171"/>
    </source>
</evidence>
<dbReference type="InterPro" id="IPR002110">
    <property type="entry name" value="Ankyrin_rpt"/>
</dbReference>